<evidence type="ECO:0000313" key="3">
    <source>
        <dbReference type="EMBL" id="KAL3099810.1"/>
    </source>
</evidence>
<keyword evidence="4" id="KW-1185">Reference proteome</keyword>
<feature type="domain" description="Integrase catalytic" evidence="2">
    <location>
        <begin position="1"/>
        <end position="95"/>
    </location>
</feature>
<feature type="region of interest" description="Disordered" evidence="1">
    <location>
        <begin position="1"/>
        <end position="20"/>
    </location>
</feature>
<feature type="region of interest" description="Disordered" evidence="1">
    <location>
        <begin position="181"/>
        <end position="237"/>
    </location>
</feature>
<organism evidence="3 4">
    <name type="scientific">Heterodera trifolii</name>
    <dbReference type="NCBI Taxonomy" id="157864"/>
    <lineage>
        <taxon>Eukaryota</taxon>
        <taxon>Metazoa</taxon>
        <taxon>Ecdysozoa</taxon>
        <taxon>Nematoda</taxon>
        <taxon>Chromadorea</taxon>
        <taxon>Rhabditida</taxon>
        <taxon>Tylenchina</taxon>
        <taxon>Tylenchomorpha</taxon>
        <taxon>Tylenchoidea</taxon>
        <taxon>Heteroderidae</taxon>
        <taxon>Heteroderinae</taxon>
        <taxon>Heterodera</taxon>
    </lineage>
</organism>
<dbReference type="Gene3D" id="3.30.420.10">
    <property type="entry name" value="Ribonuclease H-like superfamily/Ribonuclease H"/>
    <property type="match status" value="1"/>
</dbReference>
<evidence type="ECO:0000259" key="2">
    <source>
        <dbReference type="PROSITE" id="PS50994"/>
    </source>
</evidence>
<gene>
    <name evidence="3" type="ORF">niasHT_028588</name>
</gene>
<dbReference type="SUPFAM" id="SSF53098">
    <property type="entry name" value="Ribonuclease H-like"/>
    <property type="match status" value="1"/>
</dbReference>
<dbReference type="AlphaFoldDB" id="A0ABD2KA54"/>
<accession>A0ABD2KA54</accession>
<dbReference type="Proteomes" id="UP001620626">
    <property type="component" value="Unassembled WGS sequence"/>
</dbReference>
<dbReference type="InterPro" id="IPR036397">
    <property type="entry name" value="RNaseH_sf"/>
</dbReference>
<protein>
    <recommendedName>
        <fullName evidence="2">Integrase catalytic domain-containing protein</fullName>
    </recommendedName>
</protein>
<evidence type="ECO:0000313" key="4">
    <source>
        <dbReference type="Proteomes" id="UP001620626"/>
    </source>
</evidence>
<dbReference type="PANTHER" id="PTHR37984">
    <property type="entry name" value="PROTEIN CBG26694"/>
    <property type="match status" value="1"/>
</dbReference>
<dbReference type="InterPro" id="IPR050951">
    <property type="entry name" value="Retrovirus_Pol_polyprotein"/>
</dbReference>
<comment type="caution">
    <text evidence="3">The sequence shown here is derived from an EMBL/GenBank/DDBJ whole genome shotgun (WGS) entry which is preliminary data.</text>
</comment>
<feature type="compositionally biased region" description="Polar residues" evidence="1">
    <location>
        <begin position="10"/>
        <end position="20"/>
    </location>
</feature>
<dbReference type="PROSITE" id="PS50994">
    <property type="entry name" value="INTEGRASE"/>
    <property type="match status" value="1"/>
</dbReference>
<dbReference type="InterPro" id="IPR001584">
    <property type="entry name" value="Integrase_cat-core"/>
</dbReference>
<dbReference type="PANTHER" id="PTHR37984:SF5">
    <property type="entry name" value="PROTEIN NYNRIN-LIKE"/>
    <property type="match status" value="1"/>
</dbReference>
<proteinExistence type="predicted"/>
<reference evidence="3 4" key="1">
    <citation type="submission" date="2024-10" db="EMBL/GenBank/DDBJ databases">
        <authorList>
            <person name="Kim D."/>
        </authorList>
    </citation>
    <scope>NUCLEOTIDE SEQUENCE [LARGE SCALE GENOMIC DNA]</scope>
    <source>
        <strain evidence="3">BH-2024</strain>
    </source>
</reference>
<dbReference type="InterPro" id="IPR012337">
    <property type="entry name" value="RNaseH-like_sf"/>
</dbReference>
<name>A0ABD2KA54_9BILA</name>
<dbReference type="EMBL" id="JBICBT010000803">
    <property type="protein sequence ID" value="KAL3099810.1"/>
    <property type="molecule type" value="Genomic_DNA"/>
</dbReference>
<evidence type="ECO:0000256" key="1">
    <source>
        <dbReference type="SAM" id="MobiDB-lite"/>
    </source>
</evidence>
<sequence length="237" mass="27763">MPKRAEESDQSTTCSMDANKQSLQKKFGIQHTFTPPYHPQSNGQAERFVDTFKRAMKKCSKNDKDWAEKALLSYRTTPNATSNGYSPDQLFFGRKLRTKMSLVHPRGEPIEHIDHEQIRKAKREYASKMSDQFDKKHGAKHTEFRLKIPQLFESKYRSWEEGLSTGTHQLRRRLIFDDEQNVIGNQPMHTDRGQNDEQQQPEEQPADDVPQQAVRRSHPIAKPRQFYSPSPIKKRRR</sequence>
<feature type="compositionally biased region" description="Low complexity" evidence="1">
    <location>
        <begin position="196"/>
        <end position="212"/>
    </location>
</feature>